<dbReference type="InterPro" id="IPR018712">
    <property type="entry name" value="Tle1-like_cat"/>
</dbReference>
<dbReference type="PATRIC" id="fig|224911.44.peg.8258"/>
<protein>
    <submittedName>
        <fullName evidence="3">Bll8091 protein</fullName>
    </submittedName>
</protein>
<keyword evidence="4" id="KW-1185">Reference proteome</keyword>
<evidence type="ECO:0000259" key="2">
    <source>
        <dbReference type="Pfam" id="PF09994"/>
    </source>
</evidence>
<evidence type="ECO:0000313" key="3">
    <source>
        <dbReference type="EMBL" id="BAC53356.1"/>
    </source>
</evidence>
<dbReference type="eggNOG" id="COG3673">
    <property type="taxonomic scope" value="Bacteria"/>
</dbReference>
<sequence>MWEPGDRIFLFGFSRGAYTVRCLAAVLGQCGVPTTMADGTPLRRDVGTTTRIAREAVKKVYQHVSSPRDTEYLPQREALARRFRERYGSDAGGASNAVPFFIGVFDTVASLGSYALSAALVGATTVVIAALSYLQSFFLFPFLPTFLWTVADAAVAATIGYVATHLKYAVGLSGYSFLKTLHLASPKMRFYDLNLNNAIWYARHAMSIDENRADFARVPWGGSHNKGPQRPDEYPDWLQQVWFAGNHSDIGGSYPENEARLSDISLGWMVHAAKNLPDGTTPDGFGIRVDDRYMTLHPDPLGPQHDEREPGYLRGRFKWTEGLREVQDEAVLHSSVLARFAATDGVQHFYARADYRPPNLRGHTKVKQYYTALPAGDCS</sequence>
<dbReference type="OrthoDB" id="4378831at2"/>
<dbReference type="Proteomes" id="UP000002526">
    <property type="component" value="Chromosome"/>
</dbReference>
<dbReference type="STRING" id="224911.AAV28_38145"/>
<dbReference type="HOGENOM" id="CLU_005049_6_4_5"/>
<dbReference type="Pfam" id="PF09994">
    <property type="entry name" value="T6SS_Tle1-like_cat"/>
    <property type="match status" value="2"/>
</dbReference>
<feature type="domain" description="T6SS Phospholipase effector Tle1-like catalytic" evidence="2">
    <location>
        <begin position="2"/>
        <end position="115"/>
    </location>
</feature>
<evidence type="ECO:0000313" key="4">
    <source>
        <dbReference type="Proteomes" id="UP000002526"/>
    </source>
</evidence>
<reference evidence="4" key="1">
    <citation type="journal article" date="2002" name="DNA Res.">
        <title>Complete genomic sequence of nitrogen-fixing symbiotic bacterium Bradyrhizobium japonicum USDA110.</title>
        <authorList>
            <person name="Kaneko T."/>
            <person name="Nakamura Y."/>
            <person name="Sato S."/>
            <person name="Minamisawa K."/>
            <person name="Uchiumi T."/>
            <person name="Sasamoto S."/>
            <person name="Watanabe A."/>
            <person name="Idesawa K."/>
            <person name="Iriguchi M."/>
            <person name="Kawashima K."/>
            <person name="Kohara M."/>
            <person name="Matsumoto M."/>
            <person name="Shimpo S."/>
            <person name="Tsuruoka H."/>
            <person name="Wada T."/>
            <person name="Yamada M."/>
            <person name="Tabata S."/>
        </authorList>
    </citation>
    <scope>NUCLEOTIDE SEQUENCE [LARGE SCALE GENOMIC DNA]</scope>
    <source>
        <strain evidence="4">JCM 10833 / BCRC 13528 / IAM 13628 / NBRC 14792 / USDA 110</strain>
    </source>
</reference>
<keyword evidence="1" id="KW-0812">Transmembrane</keyword>
<feature type="domain" description="T6SS Phospholipase effector Tle1-like catalytic" evidence="2">
    <location>
        <begin position="176"/>
        <end position="271"/>
    </location>
</feature>
<dbReference type="PhylomeDB" id="Q89BQ7"/>
<keyword evidence="1" id="KW-0472">Membrane</keyword>
<dbReference type="EMBL" id="BA000040">
    <property type="protein sequence ID" value="BAC53356.1"/>
    <property type="molecule type" value="Genomic_DNA"/>
</dbReference>
<dbReference type="EnsemblBacteria" id="BAC53356">
    <property type="protein sequence ID" value="BAC53356"/>
    <property type="gene ID" value="BAC53356"/>
</dbReference>
<accession>Q89BQ7</accession>
<organism evidence="3 4">
    <name type="scientific">Bradyrhizobium diazoefficiens (strain JCM 10833 / BCRC 13528 / IAM 13628 / NBRC 14792 / USDA 110)</name>
    <dbReference type="NCBI Taxonomy" id="224911"/>
    <lineage>
        <taxon>Bacteria</taxon>
        <taxon>Pseudomonadati</taxon>
        <taxon>Pseudomonadota</taxon>
        <taxon>Alphaproteobacteria</taxon>
        <taxon>Hyphomicrobiales</taxon>
        <taxon>Nitrobacteraceae</taxon>
        <taxon>Bradyrhizobium</taxon>
    </lineage>
</organism>
<proteinExistence type="predicted"/>
<keyword evidence="1" id="KW-1133">Transmembrane helix</keyword>
<dbReference type="PANTHER" id="PTHR33840">
    <property type="match status" value="1"/>
</dbReference>
<dbReference type="InParanoid" id="Q89BQ7"/>
<gene>
    <name evidence="3" type="ordered locus">bll8091</name>
</gene>
<dbReference type="PANTHER" id="PTHR33840:SF1">
    <property type="entry name" value="TLE1 PHOSPHOLIPASE DOMAIN-CONTAINING PROTEIN"/>
    <property type="match status" value="1"/>
</dbReference>
<evidence type="ECO:0000256" key="1">
    <source>
        <dbReference type="SAM" id="Phobius"/>
    </source>
</evidence>
<feature type="transmembrane region" description="Helical" evidence="1">
    <location>
        <begin position="146"/>
        <end position="164"/>
    </location>
</feature>
<feature type="transmembrane region" description="Helical" evidence="1">
    <location>
        <begin position="114"/>
        <end position="134"/>
    </location>
</feature>
<dbReference type="AlphaFoldDB" id="Q89BQ7"/>
<name>Q89BQ7_BRADU</name>
<dbReference type="KEGG" id="bja:bll8091"/>